<evidence type="ECO:0000256" key="2">
    <source>
        <dbReference type="SAM" id="MobiDB-lite"/>
    </source>
</evidence>
<keyword evidence="1" id="KW-0227">DNA damage</keyword>
<evidence type="ECO:0000313" key="3">
    <source>
        <dbReference type="EMBL" id="MDR6767272.1"/>
    </source>
</evidence>
<evidence type="ECO:0000256" key="1">
    <source>
        <dbReference type="ARBA" id="ARBA00022763"/>
    </source>
</evidence>
<dbReference type="GO" id="GO:0006281">
    <property type="term" value="P:DNA repair"/>
    <property type="evidence" value="ECO:0007669"/>
    <property type="project" value="TreeGrafter"/>
</dbReference>
<dbReference type="InterPro" id="IPR043502">
    <property type="entry name" value="DNA/RNA_pol_sf"/>
</dbReference>
<organism evidence="3 6">
    <name type="scientific">Acidovorax delafieldii</name>
    <name type="common">Pseudomonas delafieldii</name>
    <dbReference type="NCBI Taxonomy" id="47920"/>
    <lineage>
        <taxon>Bacteria</taxon>
        <taxon>Pseudomonadati</taxon>
        <taxon>Pseudomonadota</taxon>
        <taxon>Betaproteobacteria</taxon>
        <taxon>Burkholderiales</taxon>
        <taxon>Comamonadaceae</taxon>
        <taxon>Acidovorax</taxon>
    </lineage>
</organism>
<dbReference type="EMBL" id="JAVDTS010000004">
    <property type="protein sequence ID" value="MDR6838011.1"/>
    <property type="molecule type" value="Genomic_DNA"/>
</dbReference>
<evidence type="ECO:0000313" key="4">
    <source>
        <dbReference type="EMBL" id="MDR6838011.1"/>
    </source>
</evidence>
<dbReference type="Proteomes" id="UP001249076">
    <property type="component" value="Unassembled WGS sequence"/>
</dbReference>
<proteinExistence type="predicted"/>
<evidence type="ECO:0000313" key="6">
    <source>
        <dbReference type="Proteomes" id="UP001253458"/>
    </source>
</evidence>
<name>A0AAJ2BRQ8_ACIDE</name>
<dbReference type="RefSeq" id="WP_209819790.1">
    <property type="nucleotide sequence ID" value="NZ_JAVDTL010000003.1"/>
</dbReference>
<dbReference type="EMBL" id="JAVDTL010000003">
    <property type="protein sequence ID" value="MDR6767272.1"/>
    <property type="molecule type" value="Genomic_DNA"/>
</dbReference>
<feature type="region of interest" description="Disordered" evidence="2">
    <location>
        <begin position="327"/>
        <end position="355"/>
    </location>
</feature>
<dbReference type="AlphaFoldDB" id="A0AAJ2BRQ8"/>
<protein>
    <submittedName>
        <fullName evidence="3">Protein ImuB</fullName>
    </submittedName>
</protein>
<reference evidence="3 5" key="1">
    <citation type="submission" date="2023-07" db="EMBL/GenBank/DDBJ databases">
        <title>Sorghum-associated microbial communities from plants grown in Nebraska, USA.</title>
        <authorList>
            <person name="Schachtman D."/>
        </authorList>
    </citation>
    <scope>NUCLEOTIDE SEQUENCE</scope>
    <source>
        <strain evidence="4 5">BE105</strain>
        <strain evidence="3">BE69</strain>
    </source>
</reference>
<dbReference type="PANTHER" id="PTHR35369:SF2">
    <property type="entry name" value="BLR3025 PROTEIN"/>
    <property type="match status" value="1"/>
</dbReference>
<dbReference type="SUPFAM" id="SSF56672">
    <property type="entry name" value="DNA/RNA polymerases"/>
    <property type="match status" value="1"/>
</dbReference>
<dbReference type="Proteomes" id="UP001253458">
    <property type="component" value="Unassembled WGS sequence"/>
</dbReference>
<sequence length="524" mass="56285">MHWIALPLPWSDEPVALPGTGMGTDKSAGALQAAAGWWALRFTPRVALADGEAVLLEVSTTERLWGGREVLQALVLQAWAEAAARCEGEGAVPPRVRSAEGLASSCGQTPALPPHAPTMWGTGPTALVAHARLRMVLAGRPCPPQGSAENLPLHTLTALRPHVASLERMGCRTWGALRALPRAGVARRLGAGVLQVLDQALGDAPEAHAWLQLPEQFVLTTELPALAASADALLWSASRSLTALQAWLQARQQGVLALELAWRHDLRRIDGVMLPPTQALQVRTAQATHDLAHLRRLLAENLAHTKLAAPVHQITLRLLESAPLPHRSASLLPPGQVGGRDPTSHGSTDPVGTPGEALHQLLERLSARLGADHVVAPVLLADHRPERMQQWRPAAEWLGTPARSAGPHAVGRVPQGIAPDAPLLPTWLLNPPRQLAVQGNRPCHHGLLRLLAGPHRLEAGWWSAMDDGVDPAPHCADLALRDYFVAYNDVAGLVWVFRERLTAALEGSPAMARPHRWFLHGIFG</sequence>
<dbReference type="InterPro" id="IPR050356">
    <property type="entry name" value="SulA_CellDiv_inhibitor"/>
</dbReference>
<evidence type="ECO:0000313" key="5">
    <source>
        <dbReference type="Proteomes" id="UP001249076"/>
    </source>
</evidence>
<accession>A0AAJ2BRQ8</accession>
<keyword evidence="5" id="KW-1185">Reference proteome</keyword>
<dbReference type="PANTHER" id="PTHR35369">
    <property type="entry name" value="BLR3025 PROTEIN-RELATED"/>
    <property type="match status" value="1"/>
</dbReference>
<comment type="caution">
    <text evidence="3">The sequence shown here is derived from an EMBL/GenBank/DDBJ whole genome shotgun (WGS) entry which is preliminary data.</text>
</comment>
<gene>
    <name evidence="3" type="ORF">J2W88_002547</name>
    <name evidence="4" type="ORF">J2W93_002852</name>
</gene>